<keyword evidence="1" id="KW-1133">Transmembrane helix</keyword>
<evidence type="ECO:0000256" key="1">
    <source>
        <dbReference type="SAM" id="Phobius"/>
    </source>
</evidence>
<feature type="transmembrane region" description="Helical" evidence="1">
    <location>
        <begin position="12"/>
        <end position="37"/>
    </location>
</feature>
<accession>A7K9L8</accession>
<keyword evidence="1" id="KW-0472">Membrane</keyword>
<dbReference type="EMBL" id="EF101928">
    <property type="protein sequence ID" value="ABT16742.1"/>
    <property type="molecule type" value="Genomic_DNA"/>
</dbReference>
<protein>
    <submittedName>
        <fullName evidence="2">Uncharacterized protein z608L</fullName>
    </submittedName>
</protein>
<evidence type="ECO:0000313" key="3">
    <source>
        <dbReference type="Proteomes" id="UP000202420"/>
    </source>
</evidence>
<name>A7K9L8_9PHYC</name>
<reference evidence="2 3" key="1">
    <citation type="submission" date="2006-09" db="EMBL/GenBank/DDBJ databases">
        <title>Sequence and annotation of the 288-kb ATCV-1 virus that infects an endosymbiotic Chlorella strain of the heliozoon Acanthocystis turfacea.</title>
        <authorList>
            <person name="Fitzgerald L.A."/>
            <person name="Graves M.V."/>
            <person name="Li X."/>
            <person name="Pfitzner A.J.P."/>
            <person name="Hartigan J."/>
            <person name="Van Etten J.L."/>
        </authorList>
    </citation>
    <scope>NUCLEOTIDE SEQUENCE [LARGE SCALE GENOMIC DNA]</scope>
    <source>
        <strain evidence="2 3">ATCV-1</strain>
    </source>
</reference>
<dbReference type="GeneID" id="5471023"/>
<keyword evidence="3" id="KW-1185">Reference proteome</keyword>
<gene>
    <name evidence="2" type="primary">z608L</name>
    <name evidence="2" type="ORF">ATCV1_z608L</name>
</gene>
<sequence>MHRVYDSRNLIFLCHIARFLCIVCSLYCDNLAGLFIFRLPHFGAPSTANTLAKSVFFEYTANCCGILAYNHLWAKAAEKHFTFSCVTNSCIT</sequence>
<evidence type="ECO:0000313" key="2">
    <source>
        <dbReference type="EMBL" id="ABT16742.1"/>
    </source>
</evidence>
<keyword evidence="1" id="KW-0812">Transmembrane</keyword>
<dbReference type="Proteomes" id="UP000202420">
    <property type="component" value="Segment"/>
</dbReference>
<organism evidence="2 3">
    <name type="scientific">Chlorovirus heliozoae</name>
    <dbReference type="NCBI Taxonomy" id="322019"/>
    <lineage>
        <taxon>Viruses</taxon>
        <taxon>Varidnaviria</taxon>
        <taxon>Bamfordvirae</taxon>
        <taxon>Nucleocytoviricota</taxon>
        <taxon>Megaviricetes</taxon>
        <taxon>Algavirales</taxon>
        <taxon>Phycodnaviridae</taxon>
        <taxon>Chlorovirus</taxon>
    </lineage>
</organism>
<dbReference type="KEGG" id="vg:5471023"/>
<dbReference type="RefSeq" id="YP_001427089.1">
    <property type="nucleotide sequence ID" value="NC_008724.1"/>
</dbReference>
<proteinExistence type="predicted"/>